<dbReference type="Pfam" id="PF23631">
    <property type="entry name" value="DUF7143"/>
    <property type="match status" value="1"/>
</dbReference>
<keyword evidence="1" id="KW-0732">Signal</keyword>
<dbReference type="EMBL" id="ML987193">
    <property type="protein sequence ID" value="KAF2251042.1"/>
    <property type="molecule type" value="Genomic_DNA"/>
</dbReference>
<proteinExistence type="predicted"/>
<feature type="domain" description="DUF7143" evidence="2">
    <location>
        <begin position="35"/>
        <end position="172"/>
    </location>
</feature>
<dbReference type="InterPro" id="IPR055567">
    <property type="entry name" value="DUF7143"/>
</dbReference>
<dbReference type="GeneID" id="54588766"/>
<name>A0A6A6IMJ0_9PLEO</name>
<dbReference type="RefSeq" id="XP_033686046.1">
    <property type="nucleotide sequence ID" value="XM_033835436.1"/>
</dbReference>
<sequence length="197" mass="21821">MQNVLASLFVLPALASGVLTNACLPRNPFSAPCFVVGNAPVPPSFRPTVDELSKTITCDSRRTIGNVPDVHTSGLSFSNIFFTFSPTTPLQFAIDSFTPPDTISLDTLGTWQQYLDLFTATEIGVRSEDGNLDTVMVVRLFLDIQVARIKRRLGHEGDPRKGRSIEELIGELADEVLRSTYVRDRRLLKEILLLDNL</sequence>
<evidence type="ECO:0000313" key="4">
    <source>
        <dbReference type="Proteomes" id="UP000800094"/>
    </source>
</evidence>
<evidence type="ECO:0000256" key="1">
    <source>
        <dbReference type="SAM" id="SignalP"/>
    </source>
</evidence>
<protein>
    <recommendedName>
        <fullName evidence="2">DUF7143 domain-containing protein</fullName>
    </recommendedName>
</protein>
<dbReference type="AlphaFoldDB" id="A0A6A6IMJ0"/>
<evidence type="ECO:0000313" key="3">
    <source>
        <dbReference type="EMBL" id="KAF2251042.1"/>
    </source>
</evidence>
<dbReference type="OrthoDB" id="2497581at2759"/>
<reference evidence="3" key="1">
    <citation type="journal article" date="2020" name="Stud. Mycol.">
        <title>101 Dothideomycetes genomes: a test case for predicting lifestyles and emergence of pathogens.</title>
        <authorList>
            <person name="Haridas S."/>
            <person name="Albert R."/>
            <person name="Binder M."/>
            <person name="Bloem J."/>
            <person name="Labutti K."/>
            <person name="Salamov A."/>
            <person name="Andreopoulos B."/>
            <person name="Baker S."/>
            <person name="Barry K."/>
            <person name="Bills G."/>
            <person name="Bluhm B."/>
            <person name="Cannon C."/>
            <person name="Castanera R."/>
            <person name="Culley D."/>
            <person name="Daum C."/>
            <person name="Ezra D."/>
            <person name="Gonzalez J."/>
            <person name="Henrissat B."/>
            <person name="Kuo A."/>
            <person name="Liang C."/>
            <person name="Lipzen A."/>
            <person name="Lutzoni F."/>
            <person name="Magnuson J."/>
            <person name="Mondo S."/>
            <person name="Nolan M."/>
            <person name="Ohm R."/>
            <person name="Pangilinan J."/>
            <person name="Park H.-J."/>
            <person name="Ramirez L."/>
            <person name="Alfaro M."/>
            <person name="Sun H."/>
            <person name="Tritt A."/>
            <person name="Yoshinaga Y."/>
            <person name="Zwiers L.-H."/>
            <person name="Turgeon B."/>
            <person name="Goodwin S."/>
            <person name="Spatafora J."/>
            <person name="Crous P."/>
            <person name="Grigoriev I."/>
        </authorList>
    </citation>
    <scope>NUCLEOTIDE SEQUENCE</scope>
    <source>
        <strain evidence="3">CBS 122368</strain>
    </source>
</reference>
<gene>
    <name evidence="3" type="ORF">BU26DRAFT_603533</name>
</gene>
<feature type="chain" id="PRO_5025388392" description="DUF7143 domain-containing protein" evidence="1">
    <location>
        <begin position="21"/>
        <end position="197"/>
    </location>
</feature>
<keyword evidence="4" id="KW-1185">Reference proteome</keyword>
<accession>A0A6A6IMJ0</accession>
<feature type="signal peptide" evidence="1">
    <location>
        <begin position="1"/>
        <end position="20"/>
    </location>
</feature>
<dbReference type="PANTHER" id="PTHR37592:SF1">
    <property type="match status" value="1"/>
</dbReference>
<organism evidence="3 4">
    <name type="scientific">Trematosphaeria pertusa</name>
    <dbReference type="NCBI Taxonomy" id="390896"/>
    <lineage>
        <taxon>Eukaryota</taxon>
        <taxon>Fungi</taxon>
        <taxon>Dikarya</taxon>
        <taxon>Ascomycota</taxon>
        <taxon>Pezizomycotina</taxon>
        <taxon>Dothideomycetes</taxon>
        <taxon>Pleosporomycetidae</taxon>
        <taxon>Pleosporales</taxon>
        <taxon>Massarineae</taxon>
        <taxon>Trematosphaeriaceae</taxon>
        <taxon>Trematosphaeria</taxon>
    </lineage>
</organism>
<dbReference type="PANTHER" id="PTHR37592">
    <property type="match status" value="1"/>
</dbReference>
<evidence type="ECO:0000259" key="2">
    <source>
        <dbReference type="Pfam" id="PF23631"/>
    </source>
</evidence>
<dbReference type="Proteomes" id="UP000800094">
    <property type="component" value="Unassembled WGS sequence"/>
</dbReference>